<dbReference type="PANTHER" id="PTHR43798">
    <property type="entry name" value="MONOACYLGLYCEROL LIPASE"/>
    <property type="match status" value="1"/>
</dbReference>
<dbReference type="PRINTS" id="PR00111">
    <property type="entry name" value="ABHYDROLASE"/>
</dbReference>
<proteinExistence type="predicted"/>
<keyword evidence="2" id="KW-0378">Hydrolase</keyword>
<evidence type="ECO:0000313" key="2">
    <source>
        <dbReference type="EMBL" id="ONH31325.1"/>
    </source>
</evidence>
<dbReference type="AlphaFoldDB" id="A0A1V2IE14"/>
<feature type="domain" description="AB hydrolase-1" evidence="1">
    <location>
        <begin position="17"/>
        <end position="252"/>
    </location>
</feature>
<dbReference type="STRING" id="1834516.BL253_10575"/>
<sequence>MAGLAALVAGQDDAPAVLMLPGYTGSKEDFVAILPPLAAAGLRAVAVDLRGQYESAYDGDGPDSQFAVDALAADVALAAAELGGRVHLVGHSFGGLVARAALIAHPAALGSVVLLGSGPAAIVGPRRLGLRALIALHAQAGLAAVWEGARAVDTVVRSPEEVEFLRRRFFASSERGMLAMGAALLAEPDRVADAAAVAATHAIPLLVTHGVGDDAWPPGMQAEMATRLGARYAVIPDALHSPAAQNPAGTADVLIAFVRDAIAGPSTATFPTPEATAEVA</sequence>
<dbReference type="InterPro" id="IPR050266">
    <property type="entry name" value="AB_hydrolase_sf"/>
</dbReference>
<name>A0A1V2IE14_9ACTN</name>
<reference evidence="3" key="1">
    <citation type="submission" date="2016-10" db="EMBL/GenBank/DDBJ databases">
        <title>Frankia sp. NRRL B-16386 Genome sequencing.</title>
        <authorList>
            <person name="Ghodhbane-Gtari F."/>
            <person name="Swanson E."/>
            <person name="Gueddou A."/>
            <person name="Hezbri K."/>
            <person name="Ktari K."/>
            <person name="Nouioui I."/>
            <person name="Morris K."/>
            <person name="Simpson S."/>
            <person name="Abebe-Akele F."/>
            <person name="Thomas K."/>
            <person name="Gtari M."/>
            <person name="Tisa L.S."/>
        </authorList>
    </citation>
    <scope>NUCLEOTIDE SEQUENCE [LARGE SCALE GENOMIC DNA]</scope>
    <source>
        <strain evidence="3">NRRL B-16386</strain>
    </source>
</reference>
<protein>
    <submittedName>
        <fullName evidence="2">Alpha/beta hydrolase</fullName>
    </submittedName>
</protein>
<dbReference type="Pfam" id="PF12697">
    <property type="entry name" value="Abhydrolase_6"/>
    <property type="match status" value="1"/>
</dbReference>
<evidence type="ECO:0000259" key="1">
    <source>
        <dbReference type="Pfam" id="PF12697"/>
    </source>
</evidence>
<dbReference type="EMBL" id="MOMC01000017">
    <property type="protein sequence ID" value="ONH31325.1"/>
    <property type="molecule type" value="Genomic_DNA"/>
</dbReference>
<dbReference type="Proteomes" id="UP000188929">
    <property type="component" value="Unassembled WGS sequence"/>
</dbReference>
<dbReference type="Gene3D" id="3.40.50.1820">
    <property type="entry name" value="alpha/beta hydrolase"/>
    <property type="match status" value="1"/>
</dbReference>
<dbReference type="InterPro" id="IPR029058">
    <property type="entry name" value="AB_hydrolase_fold"/>
</dbReference>
<dbReference type="InterPro" id="IPR000073">
    <property type="entry name" value="AB_hydrolase_1"/>
</dbReference>
<comment type="caution">
    <text evidence="2">The sequence shown here is derived from an EMBL/GenBank/DDBJ whole genome shotgun (WGS) entry which is preliminary data.</text>
</comment>
<accession>A0A1V2IE14</accession>
<keyword evidence="3" id="KW-1185">Reference proteome</keyword>
<organism evidence="2 3">
    <name type="scientific">Pseudofrankia asymbiotica</name>
    <dbReference type="NCBI Taxonomy" id="1834516"/>
    <lineage>
        <taxon>Bacteria</taxon>
        <taxon>Bacillati</taxon>
        <taxon>Actinomycetota</taxon>
        <taxon>Actinomycetes</taxon>
        <taxon>Frankiales</taxon>
        <taxon>Frankiaceae</taxon>
        <taxon>Pseudofrankia</taxon>
    </lineage>
</organism>
<dbReference type="GO" id="GO:0016787">
    <property type="term" value="F:hydrolase activity"/>
    <property type="evidence" value="ECO:0007669"/>
    <property type="project" value="UniProtKB-KW"/>
</dbReference>
<gene>
    <name evidence="2" type="ORF">BL253_10575</name>
</gene>
<evidence type="ECO:0000313" key="3">
    <source>
        <dbReference type="Proteomes" id="UP000188929"/>
    </source>
</evidence>
<dbReference type="SUPFAM" id="SSF53474">
    <property type="entry name" value="alpha/beta-Hydrolases"/>
    <property type="match status" value="1"/>
</dbReference>